<dbReference type="STRING" id="105984.A0A427Y6T7"/>
<keyword evidence="3" id="KW-0862">Zinc</keyword>
<dbReference type="Pfam" id="PF04828">
    <property type="entry name" value="GFA"/>
    <property type="match status" value="1"/>
</dbReference>
<accession>A0A427Y6T7</accession>
<evidence type="ECO:0000256" key="4">
    <source>
        <dbReference type="ARBA" id="ARBA00023239"/>
    </source>
</evidence>
<gene>
    <name evidence="6" type="ORF">EHS24_005054</name>
</gene>
<evidence type="ECO:0000313" key="7">
    <source>
        <dbReference type="Proteomes" id="UP000279236"/>
    </source>
</evidence>
<dbReference type="RefSeq" id="XP_028479567.1">
    <property type="nucleotide sequence ID" value="XM_028620595.1"/>
</dbReference>
<comment type="similarity">
    <text evidence="1">Belongs to the Gfa family.</text>
</comment>
<dbReference type="PANTHER" id="PTHR33337:SF30">
    <property type="entry name" value="DUF636 DOMAIN PROTEIN (AFU_ORTHOLOGUE AFUA_1G03180)"/>
    <property type="match status" value="1"/>
</dbReference>
<name>A0A427Y6T7_9TREE</name>
<evidence type="ECO:0000256" key="3">
    <source>
        <dbReference type="ARBA" id="ARBA00022833"/>
    </source>
</evidence>
<dbReference type="SUPFAM" id="SSF51316">
    <property type="entry name" value="Mss4-like"/>
    <property type="match status" value="1"/>
</dbReference>
<dbReference type="GO" id="GO:0016846">
    <property type="term" value="F:carbon-sulfur lyase activity"/>
    <property type="evidence" value="ECO:0007669"/>
    <property type="project" value="InterPro"/>
</dbReference>
<sequence>MTMAETTTATCICGSIKITTTQLPHATAICHCTDCRKFTGAIGAFYVSVPRDRATITGSPSAYTKKADSGRWITRSWCGNCGSNLFDVAEKHPGLLFLHGGILPVGSIPEPNMEMYVRGCERWEARYPHCIVFGGDVFEGETFEGETAT</sequence>
<dbReference type="Gene3D" id="3.90.1590.10">
    <property type="entry name" value="glutathione-dependent formaldehyde- activating enzyme (gfa)"/>
    <property type="match status" value="1"/>
</dbReference>
<dbReference type="Proteomes" id="UP000279236">
    <property type="component" value="Unassembled WGS sequence"/>
</dbReference>
<dbReference type="InterPro" id="IPR011057">
    <property type="entry name" value="Mss4-like_sf"/>
</dbReference>
<dbReference type="GeneID" id="39589597"/>
<evidence type="ECO:0000259" key="5">
    <source>
        <dbReference type="PROSITE" id="PS51891"/>
    </source>
</evidence>
<keyword evidence="4" id="KW-0456">Lyase</keyword>
<organism evidence="6 7">
    <name type="scientific">Apiotrichum porosum</name>
    <dbReference type="NCBI Taxonomy" id="105984"/>
    <lineage>
        <taxon>Eukaryota</taxon>
        <taxon>Fungi</taxon>
        <taxon>Dikarya</taxon>
        <taxon>Basidiomycota</taxon>
        <taxon>Agaricomycotina</taxon>
        <taxon>Tremellomycetes</taxon>
        <taxon>Trichosporonales</taxon>
        <taxon>Trichosporonaceae</taxon>
        <taxon>Apiotrichum</taxon>
    </lineage>
</organism>
<proteinExistence type="inferred from homology"/>
<feature type="domain" description="CENP-V/GFA" evidence="5">
    <location>
        <begin position="7"/>
        <end position="124"/>
    </location>
</feature>
<comment type="caution">
    <text evidence="6">The sequence shown here is derived from an EMBL/GenBank/DDBJ whole genome shotgun (WGS) entry which is preliminary data.</text>
</comment>
<keyword evidence="2" id="KW-0479">Metal-binding</keyword>
<reference evidence="6 7" key="1">
    <citation type="submission" date="2018-11" db="EMBL/GenBank/DDBJ databases">
        <title>Genome sequence of Apiotrichum porosum DSM 27194.</title>
        <authorList>
            <person name="Aliyu H."/>
            <person name="Gorte O."/>
            <person name="Ochsenreither K."/>
        </authorList>
    </citation>
    <scope>NUCLEOTIDE SEQUENCE [LARGE SCALE GENOMIC DNA]</scope>
    <source>
        <strain evidence="6 7">DSM 27194</strain>
    </source>
</reference>
<dbReference type="PROSITE" id="PS51891">
    <property type="entry name" value="CENP_V_GFA"/>
    <property type="match status" value="1"/>
</dbReference>
<dbReference type="OrthoDB" id="9985472at2759"/>
<evidence type="ECO:0000256" key="2">
    <source>
        <dbReference type="ARBA" id="ARBA00022723"/>
    </source>
</evidence>
<keyword evidence="7" id="KW-1185">Reference proteome</keyword>
<dbReference type="AlphaFoldDB" id="A0A427Y6T7"/>
<protein>
    <recommendedName>
        <fullName evidence="5">CENP-V/GFA domain-containing protein</fullName>
    </recommendedName>
</protein>
<dbReference type="InterPro" id="IPR006913">
    <property type="entry name" value="CENP-V/GFA"/>
</dbReference>
<evidence type="ECO:0000256" key="1">
    <source>
        <dbReference type="ARBA" id="ARBA00005495"/>
    </source>
</evidence>
<evidence type="ECO:0000313" key="6">
    <source>
        <dbReference type="EMBL" id="RSH86782.1"/>
    </source>
</evidence>
<dbReference type="EMBL" id="RSCE01000002">
    <property type="protein sequence ID" value="RSH86782.1"/>
    <property type="molecule type" value="Genomic_DNA"/>
</dbReference>
<dbReference type="PANTHER" id="PTHR33337">
    <property type="entry name" value="GFA DOMAIN-CONTAINING PROTEIN"/>
    <property type="match status" value="1"/>
</dbReference>
<dbReference type="GO" id="GO:0046872">
    <property type="term" value="F:metal ion binding"/>
    <property type="evidence" value="ECO:0007669"/>
    <property type="project" value="UniProtKB-KW"/>
</dbReference>